<organism evidence="1">
    <name type="scientific">Nymphaea colorata</name>
    <name type="common">pocket water lily</name>
    <dbReference type="NCBI Taxonomy" id="210225"/>
    <lineage>
        <taxon>Eukaryota</taxon>
        <taxon>Viridiplantae</taxon>
        <taxon>Streptophyta</taxon>
        <taxon>Embryophyta</taxon>
        <taxon>Tracheophyta</taxon>
        <taxon>Spermatophyta</taxon>
        <taxon>Magnoliopsida</taxon>
        <taxon>Nymphaeales</taxon>
        <taxon>Nymphaeaceae</taxon>
        <taxon>Nymphaea</taxon>
    </lineage>
</organism>
<protein>
    <submittedName>
        <fullName evidence="1">Uncharacterized protein</fullName>
    </submittedName>
</protein>
<sequence length="46" mass="5277">MKFCEEVEFFGTQEVQEVPMEANAAEGTFYTLTLDYINVGNNRLNI</sequence>
<reference evidence="1" key="1">
    <citation type="submission" date="2019-09" db="EMBL/GenBank/DDBJ databases">
        <authorList>
            <person name="Zhang L."/>
        </authorList>
    </citation>
    <scope>NUCLEOTIDE SEQUENCE</scope>
</reference>
<accession>A0A5K1EL94</accession>
<proteinExistence type="predicted"/>
<dbReference type="AlphaFoldDB" id="A0A5K1EL94"/>
<gene>
    <name evidence="1" type="ORF">NYM_LOCUS24368</name>
</gene>
<dbReference type="EMBL" id="LR721785">
    <property type="protein sequence ID" value="VVW53341.1"/>
    <property type="molecule type" value="Genomic_DNA"/>
</dbReference>
<evidence type="ECO:0000313" key="1">
    <source>
        <dbReference type="EMBL" id="VVW53341.1"/>
    </source>
</evidence>
<name>A0A5K1EL94_9MAGN</name>